<protein>
    <submittedName>
        <fullName evidence="3">Restriction system protein</fullName>
    </submittedName>
</protein>
<proteinExistence type="predicted"/>
<dbReference type="Proteomes" id="UP000252884">
    <property type="component" value="Unassembled WGS sequence"/>
</dbReference>
<dbReference type="AlphaFoldDB" id="A0A368XQ07"/>
<dbReference type="InterPro" id="IPR007560">
    <property type="entry name" value="Restrct_endonuc_IV_Mrr"/>
</dbReference>
<accession>A0A368XQ07</accession>
<keyword evidence="1" id="KW-1133">Transmembrane helix</keyword>
<dbReference type="InterPro" id="IPR011856">
    <property type="entry name" value="tRNA_endonuc-like_dom_sf"/>
</dbReference>
<feature type="domain" description="Restriction endonuclease type IV Mrr" evidence="2">
    <location>
        <begin position="81"/>
        <end position="184"/>
    </location>
</feature>
<dbReference type="Gene3D" id="3.40.1350.10">
    <property type="match status" value="1"/>
</dbReference>
<reference evidence="3 4" key="1">
    <citation type="submission" date="2018-07" db="EMBL/GenBank/DDBJ databases">
        <title>Genomic Encyclopedia of Type Strains, Phase IV (KMG-IV): sequencing the most valuable type-strain genomes for metagenomic binning, comparative biology and taxonomic classification.</title>
        <authorList>
            <person name="Goeker M."/>
        </authorList>
    </citation>
    <scope>NUCLEOTIDE SEQUENCE [LARGE SCALE GENOMIC DNA]</scope>
    <source>
        <strain evidence="3 4">DSM 21634</strain>
    </source>
</reference>
<feature type="transmembrane region" description="Helical" evidence="1">
    <location>
        <begin position="20"/>
        <end position="37"/>
    </location>
</feature>
<dbReference type="GO" id="GO:0003677">
    <property type="term" value="F:DNA binding"/>
    <property type="evidence" value="ECO:0007669"/>
    <property type="project" value="InterPro"/>
</dbReference>
<evidence type="ECO:0000313" key="4">
    <source>
        <dbReference type="Proteomes" id="UP000252884"/>
    </source>
</evidence>
<evidence type="ECO:0000313" key="3">
    <source>
        <dbReference type="EMBL" id="RCW70071.1"/>
    </source>
</evidence>
<feature type="transmembrane region" description="Helical" evidence="1">
    <location>
        <begin position="43"/>
        <end position="60"/>
    </location>
</feature>
<dbReference type="RefSeq" id="WP_114469052.1">
    <property type="nucleotide sequence ID" value="NZ_QPJK01000005.1"/>
</dbReference>
<dbReference type="OrthoDB" id="8776507at2"/>
<dbReference type="SUPFAM" id="SSF52980">
    <property type="entry name" value="Restriction endonuclease-like"/>
    <property type="match status" value="1"/>
</dbReference>
<dbReference type="Pfam" id="PF04471">
    <property type="entry name" value="Mrr_cat"/>
    <property type="match status" value="1"/>
</dbReference>
<organism evidence="3 4">
    <name type="scientific">Pseudorhodoferax soli</name>
    <dbReference type="NCBI Taxonomy" id="545864"/>
    <lineage>
        <taxon>Bacteria</taxon>
        <taxon>Pseudomonadati</taxon>
        <taxon>Pseudomonadota</taxon>
        <taxon>Betaproteobacteria</taxon>
        <taxon>Burkholderiales</taxon>
        <taxon>Comamonadaceae</taxon>
    </lineage>
</organism>
<evidence type="ECO:0000256" key="1">
    <source>
        <dbReference type="SAM" id="Phobius"/>
    </source>
</evidence>
<evidence type="ECO:0000259" key="2">
    <source>
        <dbReference type="Pfam" id="PF04471"/>
    </source>
</evidence>
<dbReference type="GO" id="GO:0004519">
    <property type="term" value="F:endonuclease activity"/>
    <property type="evidence" value="ECO:0007669"/>
    <property type="project" value="InterPro"/>
</dbReference>
<keyword evidence="1" id="KW-0472">Membrane</keyword>
<dbReference type="EMBL" id="QPJK01000005">
    <property type="protein sequence ID" value="RCW70071.1"/>
    <property type="molecule type" value="Genomic_DNA"/>
</dbReference>
<sequence>MKLKMAENSLFAILLRSRWWISLAIACGFVLVSAALLPREYALAGALGGMPFAIIGAIALKRQWGAPSAAMVEAQLARAAGMSWNEFAAALESAYRQAGYEVKKTTGGADFVLDKGGRTTLVSAKRWKAARQGVEPLRELDAARQAKDADAAVFLSLGALSDNALAFARQAPIRVIQGADLAVLLKAG</sequence>
<keyword evidence="1" id="KW-0812">Transmembrane</keyword>
<keyword evidence="4" id="KW-1185">Reference proteome</keyword>
<dbReference type="InterPro" id="IPR011335">
    <property type="entry name" value="Restrct_endonuc-II-like"/>
</dbReference>
<dbReference type="GO" id="GO:0009307">
    <property type="term" value="P:DNA restriction-modification system"/>
    <property type="evidence" value="ECO:0007669"/>
    <property type="project" value="InterPro"/>
</dbReference>
<gene>
    <name evidence="3" type="ORF">DES41_1057</name>
</gene>
<comment type="caution">
    <text evidence="3">The sequence shown here is derived from an EMBL/GenBank/DDBJ whole genome shotgun (WGS) entry which is preliminary data.</text>
</comment>
<name>A0A368XQ07_9BURK</name>